<dbReference type="GO" id="GO:0046854">
    <property type="term" value="P:phosphatidylinositol phosphate biosynthetic process"/>
    <property type="evidence" value="ECO:0007669"/>
    <property type="project" value="InterPro"/>
</dbReference>
<evidence type="ECO:0000256" key="10">
    <source>
        <dbReference type="ARBA" id="ARBA00022842"/>
    </source>
</evidence>
<dbReference type="SUPFAM" id="SSF56655">
    <property type="entry name" value="Carbohydrate phosphatase"/>
    <property type="match status" value="1"/>
</dbReference>
<organism evidence="17 19">
    <name type="scientific">Dracunculus medinensis</name>
    <name type="common">Guinea worm</name>
    <dbReference type="NCBI Taxonomy" id="318479"/>
    <lineage>
        <taxon>Eukaryota</taxon>
        <taxon>Metazoa</taxon>
        <taxon>Ecdysozoa</taxon>
        <taxon>Nematoda</taxon>
        <taxon>Chromadorea</taxon>
        <taxon>Rhabditida</taxon>
        <taxon>Spirurina</taxon>
        <taxon>Dracunculoidea</taxon>
        <taxon>Dracunculidae</taxon>
        <taxon>Dracunculus</taxon>
    </lineage>
</organism>
<evidence type="ECO:0000256" key="5">
    <source>
        <dbReference type="ARBA" id="ARBA00009759"/>
    </source>
</evidence>
<evidence type="ECO:0000256" key="7">
    <source>
        <dbReference type="ARBA" id="ARBA00022692"/>
    </source>
</evidence>
<dbReference type="Proteomes" id="UP000274756">
    <property type="component" value="Unassembled WGS sequence"/>
</dbReference>
<comment type="similarity">
    <text evidence="5">Belongs to the inositol monophosphatase superfamily.</text>
</comment>
<dbReference type="PROSITE" id="PS00630">
    <property type="entry name" value="IMP_2"/>
    <property type="match status" value="1"/>
</dbReference>
<dbReference type="GO" id="GO:0005737">
    <property type="term" value="C:cytoplasm"/>
    <property type="evidence" value="ECO:0007669"/>
    <property type="project" value="UniProtKB-ARBA"/>
</dbReference>
<evidence type="ECO:0000256" key="15">
    <source>
        <dbReference type="PIRSR" id="PIRSR600760-2"/>
    </source>
</evidence>
<dbReference type="FunFam" id="3.30.540.10:FF:000012">
    <property type="entry name" value="Blast:Putative inositol monophosphatase 3"/>
    <property type="match status" value="1"/>
</dbReference>
<evidence type="ECO:0000256" key="6">
    <source>
        <dbReference type="ARBA" id="ARBA00013106"/>
    </source>
</evidence>
<reference evidence="19" key="1">
    <citation type="submission" date="2017-02" db="UniProtKB">
        <authorList>
            <consortium name="WormBaseParasite"/>
        </authorList>
    </citation>
    <scope>IDENTIFICATION</scope>
</reference>
<dbReference type="PRINTS" id="PR00377">
    <property type="entry name" value="IMPHPHTASES"/>
</dbReference>
<evidence type="ECO:0000313" key="18">
    <source>
        <dbReference type="Proteomes" id="UP000274756"/>
    </source>
</evidence>
<feature type="binding site" evidence="15">
    <location>
        <position position="135"/>
    </location>
    <ligand>
        <name>Mg(2+)</name>
        <dbReference type="ChEBI" id="CHEBI:18420"/>
        <label>1</label>
        <note>catalytic</note>
    </ligand>
</feature>
<evidence type="ECO:0000256" key="3">
    <source>
        <dbReference type="ARBA" id="ARBA00004167"/>
    </source>
</evidence>
<dbReference type="InterPro" id="IPR020550">
    <property type="entry name" value="Inositol_monophosphatase_CS"/>
</dbReference>
<name>A0A0N4UEX0_DRAME</name>
<protein>
    <recommendedName>
        <fullName evidence="6">inositol-phosphate phosphatase</fullName>
        <ecNumber evidence="6">3.1.3.25</ecNumber>
    </recommendedName>
    <alternativeName>
        <fullName evidence="14">Inositol-1(or 4)-monophosphatase 3</fullName>
    </alternativeName>
    <alternativeName>
        <fullName evidence="13">Myo-inositol monophosphatase A3</fullName>
    </alternativeName>
</protein>
<keyword evidence="7" id="KW-0812">Transmembrane</keyword>
<keyword evidence="8 15" id="KW-0479">Metal-binding</keyword>
<dbReference type="GO" id="GO:0052834">
    <property type="term" value="F:inositol monophosphate phosphatase activity"/>
    <property type="evidence" value="ECO:0007669"/>
    <property type="project" value="UniProtKB-EC"/>
</dbReference>
<comment type="catalytic activity">
    <reaction evidence="1">
        <text>a myo-inositol phosphate + H2O = myo-inositol + phosphate</text>
        <dbReference type="Rhea" id="RHEA:24056"/>
        <dbReference type="ChEBI" id="CHEBI:15377"/>
        <dbReference type="ChEBI" id="CHEBI:17268"/>
        <dbReference type="ChEBI" id="CHEBI:43474"/>
        <dbReference type="ChEBI" id="CHEBI:84139"/>
        <dbReference type="EC" id="3.1.3.25"/>
    </reaction>
</comment>
<dbReference type="GO" id="GO:0012505">
    <property type="term" value="C:endomembrane system"/>
    <property type="evidence" value="ECO:0007669"/>
    <property type="project" value="TreeGrafter"/>
</dbReference>
<evidence type="ECO:0000313" key="19">
    <source>
        <dbReference type="WBParaSite" id="DME_0000594901-mRNA-1"/>
    </source>
</evidence>
<evidence type="ECO:0000256" key="9">
    <source>
        <dbReference type="ARBA" id="ARBA00022801"/>
    </source>
</evidence>
<reference evidence="16 18" key="2">
    <citation type="submission" date="2018-11" db="EMBL/GenBank/DDBJ databases">
        <authorList>
            <consortium name="Pathogen Informatics"/>
        </authorList>
    </citation>
    <scope>NUCLEOTIDE SEQUENCE [LARGE SCALE GENOMIC DNA]</scope>
</reference>
<evidence type="ECO:0000256" key="8">
    <source>
        <dbReference type="ARBA" id="ARBA00022723"/>
    </source>
</evidence>
<dbReference type="PANTHER" id="PTHR43028:SF4">
    <property type="entry name" value="INOSITOL MONOPHOSPHATASE 3"/>
    <property type="match status" value="1"/>
</dbReference>
<keyword evidence="9" id="KW-0378">Hydrolase</keyword>
<keyword evidence="12" id="KW-0472">Membrane</keyword>
<evidence type="ECO:0000313" key="17">
    <source>
        <dbReference type="Proteomes" id="UP000038040"/>
    </source>
</evidence>
<dbReference type="WBParaSite" id="DME_0000594901-mRNA-1">
    <property type="protein sequence ID" value="DME_0000594901-mRNA-1"/>
    <property type="gene ID" value="DME_0000594901"/>
</dbReference>
<evidence type="ECO:0000256" key="11">
    <source>
        <dbReference type="ARBA" id="ARBA00022989"/>
    </source>
</evidence>
<dbReference type="InterPro" id="IPR000760">
    <property type="entry name" value="Inositol_monophosphatase-like"/>
</dbReference>
<keyword evidence="11" id="KW-1133">Transmembrane helix</keyword>
<dbReference type="GO" id="GO:0016020">
    <property type="term" value="C:membrane"/>
    <property type="evidence" value="ECO:0007669"/>
    <property type="project" value="UniProtKB-SubCell"/>
</dbReference>
<keyword evidence="10 15" id="KW-0460">Magnesium</keyword>
<accession>A0A0N4UEX0</accession>
<evidence type="ECO:0000256" key="14">
    <source>
        <dbReference type="ARBA" id="ARBA00042949"/>
    </source>
</evidence>
<comment type="pathway">
    <text evidence="4">Polyol metabolism; myo-inositol biosynthesis; myo-inositol from D-glucose 6-phosphate: step 2/2.</text>
</comment>
<proteinExistence type="inferred from homology"/>
<dbReference type="EC" id="3.1.3.25" evidence="6"/>
<dbReference type="EMBL" id="UYYG01000009">
    <property type="protein sequence ID" value="VDN50915.1"/>
    <property type="molecule type" value="Genomic_DNA"/>
</dbReference>
<dbReference type="Gene3D" id="3.40.190.80">
    <property type="match status" value="1"/>
</dbReference>
<feature type="binding site" evidence="15">
    <location>
        <position position="136"/>
    </location>
    <ligand>
        <name>Mg(2+)</name>
        <dbReference type="ChEBI" id="CHEBI:18420"/>
        <label>1</label>
        <note>catalytic</note>
    </ligand>
</feature>
<feature type="binding site" evidence="15">
    <location>
        <position position="133"/>
    </location>
    <ligand>
        <name>Mg(2+)</name>
        <dbReference type="ChEBI" id="CHEBI:18420"/>
        <label>1</label>
        <note>catalytic</note>
    </ligand>
</feature>
<feature type="binding site" evidence="15">
    <location>
        <position position="87"/>
    </location>
    <ligand>
        <name>Mg(2+)</name>
        <dbReference type="ChEBI" id="CHEBI:18420"/>
        <label>1</label>
        <note>catalytic</note>
    </ligand>
</feature>
<evidence type="ECO:0000256" key="2">
    <source>
        <dbReference type="ARBA" id="ARBA00001946"/>
    </source>
</evidence>
<dbReference type="STRING" id="318479.A0A0N4UEX0"/>
<comment type="cofactor">
    <cofactor evidence="2 15">
        <name>Mg(2+)</name>
        <dbReference type="ChEBI" id="CHEBI:18420"/>
    </cofactor>
</comment>
<dbReference type="OrthoDB" id="74460at2759"/>
<dbReference type="Pfam" id="PF00459">
    <property type="entry name" value="Inositol_P"/>
    <property type="match status" value="2"/>
</dbReference>
<sequence>MWLPDIADVNEGYYLSSLISNYAILAVQAGGHAIIEIFEENSLEIVRKSKTDEGKDELLTRADLTSNFIILKMLERSLVSLYKVISEEKNGKISVDMLKYELNRYESYNKIQNLIDKLPPRKYNISDLEIWLDPLDATQEYTEGLVEYVTVMLCVVAEGSPVFGVIHRPFFNQTCNIFFNPSHAGSIKDLAKKAFGSDFEVEPAGGSGYKVLRLLNGTAQLYLHNTNIKKWDICAGDAILAAIGGSLMDLSGDRIDYGHNANIKIGKGLLAAWNIFRIIIIDNGTYHFENSFNQLNSTSRLFYKMVKSESMEEANSFEKHSSSFAFRPFGILEPFCIKTARKYIDSSIQLICEIATIRGDILKITQEYFRLKNEL</sequence>
<evidence type="ECO:0000256" key="12">
    <source>
        <dbReference type="ARBA" id="ARBA00023136"/>
    </source>
</evidence>
<comment type="subcellular location">
    <subcellularLocation>
        <location evidence="3">Membrane</location>
        <topology evidence="3">Single-pass membrane protein</topology>
    </subcellularLocation>
</comment>
<dbReference type="Gene3D" id="3.30.540.10">
    <property type="entry name" value="Fructose-1,6-Bisphosphatase, subunit A, domain 1"/>
    <property type="match status" value="1"/>
</dbReference>
<dbReference type="GO" id="GO:0008254">
    <property type="term" value="F:3'-nucleotidase activity"/>
    <property type="evidence" value="ECO:0007669"/>
    <property type="project" value="TreeGrafter"/>
</dbReference>
<dbReference type="Proteomes" id="UP000038040">
    <property type="component" value="Unplaced"/>
</dbReference>
<evidence type="ECO:0000256" key="13">
    <source>
        <dbReference type="ARBA" id="ARBA00042119"/>
    </source>
</evidence>
<feature type="binding site" evidence="15">
    <location>
        <position position="232"/>
    </location>
    <ligand>
        <name>Mg(2+)</name>
        <dbReference type="ChEBI" id="CHEBI:18420"/>
        <label>1</label>
        <note>catalytic</note>
    </ligand>
</feature>
<evidence type="ECO:0000256" key="4">
    <source>
        <dbReference type="ARBA" id="ARBA00005152"/>
    </source>
</evidence>
<keyword evidence="18" id="KW-1185">Reference proteome</keyword>
<evidence type="ECO:0000256" key="1">
    <source>
        <dbReference type="ARBA" id="ARBA00001033"/>
    </source>
</evidence>
<gene>
    <name evidence="16" type="ORF">DME_LOCUS888</name>
</gene>
<dbReference type="AlphaFoldDB" id="A0A0N4UEX0"/>
<evidence type="ECO:0000313" key="16">
    <source>
        <dbReference type="EMBL" id="VDN50915.1"/>
    </source>
</evidence>
<dbReference type="GO" id="GO:0046872">
    <property type="term" value="F:metal ion binding"/>
    <property type="evidence" value="ECO:0007669"/>
    <property type="project" value="UniProtKB-KW"/>
</dbReference>
<dbReference type="PANTHER" id="PTHR43028">
    <property type="entry name" value="3'(2'),5'-BISPHOSPHATE NUCLEOTIDASE 1"/>
    <property type="match status" value="1"/>
</dbReference>
<dbReference type="InterPro" id="IPR050725">
    <property type="entry name" value="CysQ/Inositol_MonoPase"/>
</dbReference>